<dbReference type="RefSeq" id="WP_256791875.1">
    <property type="nucleotide sequence ID" value="NZ_CP101989.1"/>
</dbReference>
<gene>
    <name evidence="2" type="ORF">NP075_05565</name>
</gene>
<evidence type="ECO:0000256" key="1">
    <source>
        <dbReference type="SAM" id="MobiDB-lite"/>
    </source>
</evidence>
<keyword evidence="3" id="KW-1185">Reference proteome</keyword>
<evidence type="ECO:0000313" key="2">
    <source>
        <dbReference type="EMBL" id="UUI67122.1"/>
    </source>
</evidence>
<protein>
    <submittedName>
        <fullName evidence="2">Uncharacterized protein</fullName>
    </submittedName>
</protein>
<feature type="region of interest" description="Disordered" evidence="1">
    <location>
        <begin position="1"/>
        <end position="22"/>
    </location>
</feature>
<accession>A0ABY5K9K7</accession>
<sequence>MSARSARLPAAPADGTPLSGSDVAGSAVVAVASAAPTVTRPGQPVATGVGAPPGTAGVRGASSRGSLTPEPLTAPCAASSRS</sequence>
<reference evidence="2 3" key="1">
    <citation type="submission" date="2022-07" db="EMBL/GenBank/DDBJ databases">
        <title>Novel species in genus cellulomonas.</title>
        <authorList>
            <person name="Ye L."/>
        </authorList>
    </citation>
    <scope>NUCLEOTIDE SEQUENCE [LARGE SCALE GENOMIC DNA]</scope>
    <source>
        <strain evidence="3">zg-Y908</strain>
    </source>
</reference>
<name>A0ABY5K9K7_9CELL</name>
<feature type="compositionally biased region" description="Low complexity" evidence="1">
    <location>
        <begin position="39"/>
        <end position="61"/>
    </location>
</feature>
<feature type="region of interest" description="Disordered" evidence="1">
    <location>
        <begin position="39"/>
        <end position="82"/>
    </location>
</feature>
<evidence type="ECO:0000313" key="3">
    <source>
        <dbReference type="Proteomes" id="UP001317322"/>
    </source>
</evidence>
<proteinExistence type="predicted"/>
<dbReference type="Proteomes" id="UP001317322">
    <property type="component" value="Chromosome"/>
</dbReference>
<organism evidence="2 3">
    <name type="scientific">Cellulomonas wangsupingiae</name>
    <dbReference type="NCBI Taxonomy" id="2968085"/>
    <lineage>
        <taxon>Bacteria</taxon>
        <taxon>Bacillati</taxon>
        <taxon>Actinomycetota</taxon>
        <taxon>Actinomycetes</taxon>
        <taxon>Micrococcales</taxon>
        <taxon>Cellulomonadaceae</taxon>
        <taxon>Cellulomonas</taxon>
    </lineage>
</organism>
<dbReference type="EMBL" id="CP101989">
    <property type="protein sequence ID" value="UUI67122.1"/>
    <property type="molecule type" value="Genomic_DNA"/>
</dbReference>